<sequence>MAGDEMCIACQNALPDDGRFMKCSDCNYFYHLGQNCSGIAPNTFTTMGQGKRDVWVCKTCRASKKRQVPTSQSDGVTEVERPESESAVLSELRSIRKSLEMLPALHEKVDSLLLLKGEFAGLSAQVHDLEGSVSFMSSQYDTVLAQSKGCHEQVSRCSKEVDDLKTVVHEQAAQIERLHDQLNDTEQYSRRANLEIHGMPVEQEEDLQQKLAHLADKLNLSHFSASDVLSVHRLPSKRDTTPTILVRFASVRCTEMWLGARGQLRVLHQSGALPKLFFNENLTKRNRDLFWHARTAATANDYNFCWVKSGKIYAKKTENAPLLRIVKIADIAKIA</sequence>
<proteinExistence type="predicted"/>
<dbReference type="AlphaFoldDB" id="A0A9J6GM51"/>
<dbReference type="OMA" id="KECIACS"/>
<keyword evidence="3" id="KW-0862">Zinc</keyword>
<comment type="caution">
    <text evidence="5">The sequence shown here is derived from an EMBL/GenBank/DDBJ whole genome shotgun (WGS) entry which is preliminary data.</text>
</comment>
<dbReference type="OrthoDB" id="6512752at2759"/>
<dbReference type="Pfam" id="PF25298">
    <property type="entry name" value="Baculo_FP_2nd"/>
    <property type="match status" value="1"/>
</dbReference>
<reference evidence="5 6" key="1">
    <citation type="journal article" date="2020" name="Cell">
        <title>Large-Scale Comparative Analyses of Tick Genomes Elucidate Their Genetic Diversity and Vector Capacities.</title>
        <authorList>
            <consortium name="Tick Genome and Microbiome Consortium (TIGMIC)"/>
            <person name="Jia N."/>
            <person name="Wang J."/>
            <person name="Shi W."/>
            <person name="Du L."/>
            <person name="Sun Y."/>
            <person name="Zhan W."/>
            <person name="Jiang J.F."/>
            <person name="Wang Q."/>
            <person name="Zhang B."/>
            <person name="Ji P."/>
            <person name="Bell-Sakyi L."/>
            <person name="Cui X.M."/>
            <person name="Yuan T.T."/>
            <person name="Jiang B.G."/>
            <person name="Yang W.F."/>
            <person name="Lam T.T."/>
            <person name="Chang Q.C."/>
            <person name="Ding S.J."/>
            <person name="Wang X.J."/>
            <person name="Zhu J.G."/>
            <person name="Ruan X.D."/>
            <person name="Zhao L."/>
            <person name="Wei J.T."/>
            <person name="Ye R.Z."/>
            <person name="Que T.C."/>
            <person name="Du C.H."/>
            <person name="Zhou Y.H."/>
            <person name="Cheng J.X."/>
            <person name="Dai P.F."/>
            <person name="Guo W.B."/>
            <person name="Han X.H."/>
            <person name="Huang E.J."/>
            <person name="Li L.F."/>
            <person name="Wei W."/>
            <person name="Gao Y.C."/>
            <person name="Liu J.Z."/>
            <person name="Shao H.Z."/>
            <person name="Wang X."/>
            <person name="Wang C.C."/>
            <person name="Yang T.C."/>
            <person name="Huo Q.B."/>
            <person name="Li W."/>
            <person name="Chen H.Y."/>
            <person name="Chen S.E."/>
            <person name="Zhou L.G."/>
            <person name="Ni X.B."/>
            <person name="Tian J.H."/>
            <person name="Sheng Y."/>
            <person name="Liu T."/>
            <person name="Pan Y.S."/>
            <person name="Xia L.Y."/>
            <person name="Li J."/>
            <person name="Zhao F."/>
            <person name="Cao W.C."/>
        </authorList>
    </citation>
    <scope>NUCLEOTIDE SEQUENCE [LARGE SCALE GENOMIC DNA]</scope>
    <source>
        <strain evidence="5">HaeL-2018</strain>
    </source>
</reference>
<dbReference type="Gene3D" id="3.30.40.10">
    <property type="entry name" value="Zinc/RING finger domain, C3HC4 (zinc finger)"/>
    <property type="match status" value="1"/>
</dbReference>
<feature type="domain" description="Zinc finger PHD-type" evidence="4">
    <location>
        <begin position="6"/>
        <end position="61"/>
    </location>
</feature>
<dbReference type="VEuPathDB" id="VectorBase:HLOH_060219"/>
<evidence type="ECO:0000256" key="1">
    <source>
        <dbReference type="ARBA" id="ARBA00022723"/>
    </source>
</evidence>
<dbReference type="Proteomes" id="UP000821853">
    <property type="component" value="Chromosome 5"/>
</dbReference>
<protein>
    <recommendedName>
        <fullName evidence="4">Zinc finger PHD-type domain-containing protein</fullName>
    </recommendedName>
</protein>
<gene>
    <name evidence="5" type="ORF">HPB48_016067</name>
</gene>
<evidence type="ECO:0000313" key="5">
    <source>
        <dbReference type="EMBL" id="KAH9375623.1"/>
    </source>
</evidence>
<dbReference type="SUPFAM" id="SSF57903">
    <property type="entry name" value="FYVE/PHD zinc finger"/>
    <property type="match status" value="1"/>
</dbReference>
<dbReference type="GO" id="GO:0008270">
    <property type="term" value="F:zinc ion binding"/>
    <property type="evidence" value="ECO:0007669"/>
    <property type="project" value="UniProtKB-KW"/>
</dbReference>
<name>A0A9J6GM51_HAELO</name>
<organism evidence="5 6">
    <name type="scientific">Haemaphysalis longicornis</name>
    <name type="common">Bush tick</name>
    <dbReference type="NCBI Taxonomy" id="44386"/>
    <lineage>
        <taxon>Eukaryota</taxon>
        <taxon>Metazoa</taxon>
        <taxon>Ecdysozoa</taxon>
        <taxon>Arthropoda</taxon>
        <taxon>Chelicerata</taxon>
        <taxon>Arachnida</taxon>
        <taxon>Acari</taxon>
        <taxon>Parasitiformes</taxon>
        <taxon>Ixodida</taxon>
        <taxon>Ixodoidea</taxon>
        <taxon>Ixodidae</taxon>
        <taxon>Haemaphysalinae</taxon>
        <taxon>Haemaphysalis</taxon>
    </lineage>
</organism>
<dbReference type="InterPro" id="IPR011011">
    <property type="entry name" value="Znf_FYVE_PHD"/>
</dbReference>
<dbReference type="SMART" id="SM00249">
    <property type="entry name" value="PHD"/>
    <property type="match status" value="1"/>
</dbReference>
<evidence type="ECO:0000256" key="2">
    <source>
        <dbReference type="ARBA" id="ARBA00022771"/>
    </source>
</evidence>
<keyword evidence="6" id="KW-1185">Reference proteome</keyword>
<evidence type="ECO:0000259" key="4">
    <source>
        <dbReference type="SMART" id="SM00249"/>
    </source>
</evidence>
<dbReference type="InterPro" id="IPR013083">
    <property type="entry name" value="Znf_RING/FYVE/PHD"/>
</dbReference>
<dbReference type="InterPro" id="IPR001965">
    <property type="entry name" value="Znf_PHD"/>
</dbReference>
<evidence type="ECO:0000313" key="6">
    <source>
        <dbReference type="Proteomes" id="UP000821853"/>
    </source>
</evidence>
<accession>A0A9J6GM51</accession>
<evidence type="ECO:0000256" key="3">
    <source>
        <dbReference type="ARBA" id="ARBA00022833"/>
    </source>
</evidence>
<dbReference type="InterPro" id="IPR057251">
    <property type="entry name" value="FP_C"/>
</dbReference>
<keyword evidence="1" id="KW-0479">Metal-binding</keyword>
<keyword evidence="2" id="KW-0863">Zinc-finger</keyword>
<dbReference type="EMBL" id="JABSTR010000007">
    <property type="protein sequence ID" value="KAH9375623.1"/>
    <property type="molecule type" value="Genomic_DNA"/>
</dbReference>